<comment type="caution">
    <text evidence="2">The sequence shown here is derived from an EMBL/GenBank/DDBJ whole genome shotgun (WGS) entry which is preliminary data.</text>
</comment>
<dbReference type="SUPFAM" id="SSF143422">
    <property type="entry name" value="Transposase IS200-like"/>
    <property type="match status" value="1"/>
</dbReference>
<sequence>MWNHDMYQPGKQASHFLTLNTVDCVDIFIRPVYKQVIVHTLNHFIDSKGLVVFSWCLMTNHLHLLVQPQDGYSIEEIEQEYKAFTTQKILAAMETEPETRKDWMLKRFEGYVNDPGKIRQYNIWQNRSSRSIIEMDKPAGLVEYYEYIHENPVRERFVDHAPDFPYSSARDYAGSRGLVNITKLPSIEQLLAASESFSGSFLVKHVRN</sequence>
<proteinExistence type="predicted"/>
<organism evidence="2 3">
    <name type="scientific">Terrimonas ginsenosidimutans</name>
    <dbReference type="NCBI Taxonomy" id="2908004"/>
    <lineage>
        <taxon>Bacteria</taxon>
        <taxon>Pseudomonadati</taxon>
        <taxon>Bacteroidota</taxon>
        <taxon>Chitinophagia</taxon>
        <taxon>Chitinophagales</taxon>
        <taxon>Chitinophagaceae</taxon>
        <taxon>Terrimonas</taxon>
    </lineage>
</organism>
<evidence type="ECO:0000313" key="2">
    <source>
        <dbReference type="EMBL" id="MCG2613059.1"/>
    </source>
</evidence>
<reference evidence="2" key="1">
    <citation type="submission" date="2022-01" db="EMBL/GenBank/DDBJ databases">
        <authorList>
            <person name="Jo J.-H."/>
            <person name="Im W.-T."/>
        </authorList>
    </citation>
    <scope>NUCLEOTIDE SEQUENCE</scope>
    <source>
        <strain evidence="2">NA20</strain>
    </source>
</reference>
<accession>A0ABS9KL63</accession>
<protein>
    <submittedName>
        <fullName evidence="2">Transposase</fullName>
    </submittedName>
</protein>
<keyword evidence="3" id="KW-1185">Reference proteome</keyword>
<dbReference type="Pfam" id="PF01797">
    <property type="entry name" value="Y1_Tnp"/>
    <property type="match status" value="1"/>
</dbReference>
<gene>
    <name evidence="2" type="ORF">LZZ85_02170</name>
</gene>
<dbReference type="InterPro" id="IPR052715">
    <property type="entry name" value="RAYT_transposase"/>
</dbReference>
<dbReference type="RefSeq" id="WP_237868284.1">
    <property type="nucleotide sequence ID" value="NZ_JAKLTR010000001.1"/>
</dbReference>
<dbReference type="InterPro" id="IPR036515">
    <property type="entry name" value="Transposase_17_sf"/>
</dbReference>
<name>A0ABS9KL63_9BACT</name>
<dbReference type="EMBL" id="JAKLTR010000001">
    <property type="protein sequence ID" value="MCG2613059.1"/>
    <property type="molecule type" value="Genomic_DNA"/>
</dbReference>
<dbReference type="PANTHER" id="PTHR36966:SF1">
    <property type="entry name" value="REP-ASSOCIATED TYROSINE TRANSPOSASE"/>
    <property type="match status" value="1"/>
</dbReference>
<dbReference type="PANTHER" id="PTHR36966">
    <property type="entry name" value="REP-ASSOCIATED TYROSINE TRANSPOSASE"/>
    <property type="match status" value="1"/>
</dbReference>
<dbReference type="SMART" id="SM01321">
    <property type="entry name" value="Y1_Tnp"/>
    <property type="match status" value="1"/>
</dbReference>
<dbReference type="Proteomes" id="UP001165367">
    <property type="component" value="Unassembled WGS sequence"/>
</dbReference>
<evidence type="ECO:0000313" key="3">
    <source>
        <dbReference type="Proteomes" id="UP001165367"/>
    </source>
</evidence>
<dbReference type="InterPro" id="IPR002686">
    <property type="entry name" value="Transposase_17"/>
</dbReference>
<dbReference type="Gene3D" id="3.30.70.1290">
    <property type="entry name" value="Transposase IS200-like"/>
    <property type="match status" value="1"/>
</dbReference>
<evidence type="ECO:0000259" key="1">
    <source>
        <dbReference type="SMART" id="SM01321"/>
    </source>
</evidence>
<feature type="domain" description="Transposase IS200-like" evidence="1">
    <location>
        <begin position="10"/>
        <end position="151"/>
    </location>
</feature>